<dbReference type="PANTHER" id="PTHR37540">
    <property type="entry name" value="TRANSCRIPTION FACTOR (ACR-2), PUTATIVE-RELATED-RELATED"/>
    <property type="match status" value="1"/>
</dbReference>
<organism evidence="2 3">
    <name type="scientific">Sarocladium strictum</name>
    <name type="common">Black bundle disease fungus</name>
    <name type="synonym">Acremonium strictum</name>
    <dbReference type="NCBI Taxonomy" id="5046"/>
    <lineage>
        <taxon>Eukaryota</taxon>
        <taxon>Fungi</taxon>
        <taxon>Dikarya</taxon>
        <taxon>Ascomycota</taxon>
        <taxon>Pezizomycotina</taxon>
        <taxon>Sordariomycetes</taxon>
        <taxon>Hypocreomycetidae</taxon>
        <taxon>Hypocreales</taxon>
        <taxon>Sarocladiaceae</taxon>
        <taxon>Sarocladium</taxon>
    </lineage>
</organism>
<reference evidence="2" key="1">
    <citation type="submission" date="2022-10" db="EMBL/GenBank/DDBJ databases">
        <title>Determination and structural analysis of whole genome sequence of Sarocladium strictum F4-1.</title>
        <authorList>
            <person name="Hu L."/>
            <person name="Jiang Y."/>
        </authorList>
    </citation>
    <scope>NUCLEOTIDE SEQUENCE</scope>
    <source>
        <strain evidence="2">F4-1</strain>
    </source>
</reference>
<dbReference type="Proteomes" id="UP001175261">
    <property type="component" value="Unassembled WGS sequence"/>
</dbReference>
<name>A0AA39GA83_SARSR</name>
<comment type="caution">
    <text evidence="2">The sequence shown here is derived from an EMBL/GenBank/DDBJ whole genome shotgun (WGS) entry which is preliminary data.</text>
</comment>
<dbReference type="AlphaFoldDB" id="A0AA39GA83"/>
<evidence type="ECO:0000313" key="2">
    <source>
        <dbReference type="EMBL" id="KAK0383336.1"/>
    </source>
</evidence>
<dbReference type="Pfam" id="PF11951">
    <property type="entry name" value="Fungal_trans_2"/>
    <property type="match status" value="1"/>
</dbReference>
<evidence type="ECO:0000256" key="1">
    <source>
        <dbReference type="ARBA" id="ARBA00023242"/>
    </source>
</evidence>
<dbReference type="PANTHER" id="PTHR37540:SF5">
    <property type="entry name" value="TRANSCRIPTION FACTOR DOMAIN-CONTAINING PROTEIN"/>
    <property type="match status" value="1"/>
</dbReference>
<gene>
    <name evidence="2" type="ORF">NLU13_9249</name>
</gene>
<dbReference type="InterPro" id="IPR021858">
    <property type="entry name" value="Fun_TF"/>
</dbReference>
<proteinExistence type="predicted"/>
<accession>A0AA39GA83</accession>
<keyword evidence="1" id="KW-0539">Nucleus</keyword>
<dbReference type="EMBL" id="JAPDFR010000009">
    <property type="protein sequence ID" value="KAK0383336.1"/>
    <property type="molecule type" value="Genomic_DNA"/>
</dbReference>
<evidence type="ECO:0000313" key="3">
    <source>
        <dbReference type="Proteomes" id="UP001175261"/>
    </source>
</evidence>
<sequence length="517" mass="57110">MAANSFAFVDNFAIDGRSRREIRSHVMRGKNTTKARASKRRVSAAILVPSTEIPEAKVTGSRKLEDDGATEKRPLELILHNTKGSLTPTALMPRPYRRLQDTFSGVSFPVAVDDDAQLLIKQFYMSYGRYIYPAEFCHQQDVIDSPWFSFVLVDEAYCHGTLAISIACHDLARGRKKLSSEYKMYLAKCLSLLNQKLSGEGAGDTSTIALVTGLCVLSLTLGDLSLLKIHVGGLRNVIQHRGGIKSLAAENALVMEKAARADIEDALSTGCPAVFSREIANDERIQPMPSFPVAAFPSLHSLRARHAGLAHAAQEVHTLTQYLSMVAEEGEKLRPWIFASHVTYAFSKVLALGAIGTSDLSDPVADIVHLALAAILSVLTVQIGIPNDKRYDVLLRRFVRAVDHFMAAGHSLHTLIDPLLMNWILHVLPATILQETAEHEWLRPKMVLVRDLLGLGTWQEAHAAAQAYPWITGGSFHDKHIRRFWSAERRGVSVSEVSPSSSETPSPRYYALTWSRS</sequence>
<protein>
    <submittedName>
        <fullName evidence="2">Uncharacterized protein</fullName>
    </submittedName>
</protein>
<keyword evidence="3" id="KW-1185">Reference proteome</keyword>